<dbReference type="AlphaFoldDB" id="A0A841L2W1"/>
<gene>
    <name evidence="3" type="ORF">FHS79_001333</name>
</gene>
<keyword evidence="2" id="KW-1133">Transmembrane helix</keyword>
<feature type="transmembrane region" description="Helical" evidence="2">
    <location>
        <begin position="6"/>
        <end position="29"/>
    </location>
</feature>
<sequence>MDARYYGLIELVMMFAIVGGFTVWTFWSLREKPGDNPGRGSDPHKPDPEKPDPHKDDNLP</sequence>
<dbReference type="EMBL" id="JACIIV010000008">
    <property type="protein sequence ID" value="MBB6227169.1"/>
    <property type="molecule type" value="Genomic_DNA"/>
</dbReference>
<dbReference type="Proteomes" id="UP000538147">
    <property type="component" value="Unassembled WGS sequence"/>
</dbReference>
<proteinExistence type="predicted"/>
<protein>
    <submittedName>
        <fullName evidence="3">Putative membrane-anchored protein</fullName>
    </submittedName>
</protein>
<dbReference type="RefSeq" id="WP_184197222.1">
    <property type="nucleotide sequence ID" value="NZ_BMOX01000012.1"/>
</dbReference>
<feature type="region of interest" description="Disordered" evidence="1">
    <location>
        <begin position="32"/>
        <end position="60"/>
    </location>
</feature>
<name>A0A841L2W1_9SPHN</name>
<keyword evidence="2" id="KW-0472">Membrane</keyword>
<reference evidence="3 4" key="1">
    <citation type="submission" date="2020-08" db="EMBL/GenBank/DDBJ databases">
        <title>Genomic Encyclopedia of Type Strains, Phase IV (KMG-IV): sequencing the most valuable type-strain genomes for metagenomic binning, comparative biology and taxonomic classification.</title>
        <authorList>
            <person name="Goeker M."/>
        </authorList>
    </citation>
    <scope>NUCLEOTIDE SEQUENCE [LARGE SCALE GENOMIC DNA]</scope>
    <source>
        <strain evidence="3 4">DSM 102189</strain>
    </source>
</reference>
<keyword evidence="4" id="KW-1185">Reference proteome</keyword>
<evidence type="ECO:0000256" key="1">
    <source>
        <dbReference type="SAM" id="MobiDB-lite"/>
    </source>
</evidence>
<feature type="compositionally biased region" description="Basic and acidic residues" evidence="1">
    <location>
        <begin position="41"/>
        <end position="60"/>
    </location>
</feature>
<evidence type="ECO:0000313" key="3">
    <source>
        <dbReference type="EMBL" id="MBB6227169.1"/>
    </source>
</evidence>
<evidence type="ECO:0000313" key="4">
    <source>
        <dbReference type="Proteomes" id="UP000538147"/>
    </source>
</evidence>
<keyword evidence="2" id="KW-0812">Transmembrane</keyword>
<accession>A0A841L2W1</accession>
<evidence type="ECO:0000256" key="2">
    <source>
        <dbReference type="SAM" id="Phobius"/>
    </source>
</evidence>
<comment type="caution">
    <text evidence="3">The sequence shown here is derived from an EMBL/GenBank/DDBJ whole genome shotgun (WGS) entry which is preliminary data.</text>
</comment>
<organism evidence="3 4">
    <name type="scientific">Polymorphobacter multimanifer</name>
    <dbReference type="NCBI Taxonomy" id="1070431"/>
    <lineage>
        <taxon>Bacteria</taxon>
        <taxon>Pseudomonadati</taxon>
        <taxon>Pseudomonadota</taxon>
        <taxon>Alphaproteobacteria</taxon>
        <taxon>Sphingomonadales</taxon>
        <taxon>Sphingosinicellaceae</taxon>
        <taxon>Polymorphobacter</taxon>
    </lineage>
</organism>